<evidence type="ECO:0000256" key="1">
    <source>
        <dbReference type="ARBA" id="ARBA00004123"/>
    </source>
</evidence>
<keyword evidence="8 16" id="KW-0547">Nucleotide-binding</keyword>
<gene>
    <name evidence="21" type="ORF">B0A50_03674</name>
</gene>
<dbReference type="InterPro" id="IPR003152">
    <property type="entry name" value="FATC_dom"/>
</dbReference>
<dbReference type="Pfam" id="PF02260">
    <property type="entry name" value="FATC"/>
    <property type="match status" value="1"/>
</dbReference>
<evidence type="ECO:0000256" key="10">
    <source>
        <dbReference type="ARBA" id="ARBA00022777"/>
    </source>
</evidence>
<dbReference type="SUPFAM" id="SSF48371">
    <property type="entry name" value="ARM repeat"/>
    <property type="match status" value="1"/>
</dbReference>
<comment type="subcellular location">
    <subcellularLocation>
        <location evidence="16">Chromosome</location>
        <location evidence="16">Telomere</location>
    </subcellularLocation>
    <subcellularLocation>
        <location evidence="1 16">Nucleus</location>
    </subcellularLocation>
</comment>
<dbReference type="GO" id="GO:0005524">
    <property type="term" value="F:ATP binding"/>
    <property type="evidence" value="ECO:0007669"/>
    <property type="project" value="UniProtKB-KW"/>
</dbReference>
<feature type="region of interest" description="Disordered" evidence="17">
    <location>
        <begin position="177"/>
        <end position="204"/>
    </location>
</feature>
<feature type="domain" description="PI3K/PI4K catalytic" evidence="18">
    <location>
        <begin position="2573"/>
        <end position="2883"/>
    </location>
</feature>
<evidence type="ECO:0000256" key="4">
    <source>
        <dbReference type="ARBA" id="ARBA00012513"/>
    </source>
</evidence>
<dbReference type="Pfam" id="PF00454">
    <property type="entry name" value="PI3_PI4_kinase"/>
    <property type="match status" value="1"/>
</dbReference>
<dbReference type="InterPro" id="IPR021668">
    <property type="entry name" value="TAN"/>
</dbReference>
<keyword evidence="22" id="KW-1185">Reference proteome</keyword>
<dbReference type="GO" id="GO:0004674">
    <property type="term" value="F:protein serine/threonine kinase activity"/>
    <property type="evidence" value="ECO:0007669"/>
    <property type="project" value="UniProtKB-KW"/>
</dbReference>
<comment type="function">
    <text evidence="13 16">Serine/threonine protein kinase which activates checkpoint signaling upon genotoxic stresses such as ionizing radiation (IR), ultraviolet light (UV), or DNA replication stalling, thereby acting as a DNA damage sensor. Recognizes the substrate consensus sequence [ST]-Q. Phosphorylates histone H2A to form H2AS128ph (gamma-H2A) at sites of DNA damage, involved in the regulation of DNA damage response mechanism. Required for the control of telomere length and genome stability.</text>
</comment>
<name>A0A4U0U306_9PEZI</name>
<keyword evidence="12 16" id="KW-0539">Nucleus</keyword>
<evidence type="ECO:0000256" key="15">
    <source>
        <dbReference type="ARBA" id="ARBA00048679"/>
    </source>
</evidence>
<dbReference type="PANTHER" id="PTHR37079:SF4">
    <property type="entry name" value="SERINE_THREONINE-PROTEIN KINASE ATM"/>
    <property type="match status" value="1"/>
</dbReference>
<dbReference type="Proteomes" id="UP000308549">
    <property type="component" value="Unassembled WGS sequence"/>
</dbReference>
<evidence type="ECO:0000256" key="12">
    <source>
        <dbReference type="ARBA" id="ARBA00023242"/>
    </source>
</evidence>
<evidence type="ECO:0000256" key="3">
    <source>
        <dbReference type="ARBA" id="ARBA00011370"/>
    </source>
</evidence>
<evidence type="ECO:0000256" key="13">
    <source>
        <dbReference type="ARBA" id="ARBA00025079"/>
    </source>
</evidence>
<feature type="compositionally biased region" description="Polar residues" evidence="17">
    <location>
        <begin position="182"/>
        <end position="204"/>
    </location>
</feature>
<comment type="subunit">
    <text evidence="3">Associates with DNA double-strand breaks.</text>
</comment>
<dbReference type="PANTHER" id="PTHR37079">
    <property type="entry name" value="SERINE/THREONINE-PROTEIN KINASE ATM"/>
    <property type="match status" value="1"/>
</dbReference>
<dbReference type="EC" id="2.7.11.1" evidence="4 16"/>
<dbReference type="PROSITE" id="PS00915">
    <property type="entry name" value="PI3_4_KINASE_1"/>
    <property type="match status" value="1"/>
</dbReference>
<dbReference type="GO" id="GO:0035556">
    <property type="term" value="P:intracellular signal transduction"/>
    <property type="evidence" value="ECO:0007669"/>
    <property type="project" value="UniProtKB-ARBA"/>
</dbReference>
<organism evidence="21 22">
    <name type="scientific">Salinomyces thailandicus</name>
    <dbReference type="NCBI Taxonomy" id="706561"/>
    <lineage>
        <taxon>Eukaryota</taxon>
        <taxon>Fungi</taxon>
        <taxon>Dikarya</taxon>
        <taxon>Ascomycota</taxon>
        <taxon>Pezizomycotina</taxon>
        <taxon>Dothideomycetes</taxon>
        <taxon>Dothideomycetidae</taxon>
        <taxon>Mycosphaerellales</taxon>
        <taxon>Teratosphaeriaceae</taxon>
        <taxon>Salinomyces</taxon>
    </lineage>
</organism>
<dbReference type="OrthoDB" id="381190at2759"/>
<dbReference type="InterPro" id="IPR000403">
    <property type="entry name" value="PI3/4_kinase_cat_dom"/>
</dbReference>
<dbReference type="SMART" id="SM01343">
    <property type="entry name" value="FATC"/>
    <property type="match status" value="1"/>
</dbReference>
<evidence type="ECO:0000256" key="2">
    <source>
        <dbReference type="ARBA" id="ARBA00010769"/>
    </source>
</evidence>
<dbReference type="GO" id="GO:0005634">
    <property type="term" value="C:nucleus"/>
    <property type="evidence" value="ECO:0007669"/>
    <property type="project" value="UniProtKB-SubCell"/>
</dbReference>
<feature type="domain" description="FAT" evidence="19">
    <location>
        <begin position="1867"/>
        <end position="2471"/>
    </location>
</feature>
<evidence type="ECO:0000256" key="16">
    <source>
        <dbReference type="RuleBase" id="RU365027"/>
    </source>
</evidence>
<dbReference type="PROSITE" id="PS00916">
    <property type="entry name" value="PI3_4_KINASE_2"/>
    <property type="match status" value="1"/>
</dbReference>
<feature type="region of interest" description="Disordered" evidence="17">
    <location>
        <begin position="2854"/>
        <end position="2884"/>
    </location>
</feature>
<feature type="region of interest" description="Disordered" evidence="17">
    <location>
        <begin position="415"/>
        <end position="434"/>
    </location>
</feature>
<comment type="caution">
    <text evidence="21">The sequence shown here is derived from an EMBL/GenBank/DDBJ whole genome shotgun (WGS) entry which is preliminary data.</text>
</comment>
<dbReference type="Gene3D" id="3.30.1010.10">
    <property type="entry name" value="Phosphatidylinositol 3-kinase Catalytic Subunit, Chain A, domain 4"/>
    <property type="match status" value="1"/>
</dbReference>
<dbReference type="PROSITE" id="PS50290">
    <property type="entry name" value="PI3_4_KINASE_3"/>
    <property type="match status" value="1"/>
</dbReference>
<evidence type="ECO:0000256" key="9">
    <source>
        <dbReference type="ARBA" id="ARBA00022763"/>
    </source>
</evidence>
<keyword evidence="6 16" id="KW-0723">Serine/threonine-protein kinase</keyword>
<evidence type="ECO:0000259" key="20">
    <source>
        <dbReference type="PROSITE" id="PS51190"/>
    </source>
</evidence>
<dbReference type="SUPFAM" id="SSF56112">
    <property type="entry name" value="Protein kinase-like (PK-like)"/>
    <property type="match status" value="1"/>
</dbReference>
<evidence type="ECO:0000256" key="7">
    <source>
        <dbReference type="ARBA" id="ARBA00022679"/>
    </source>
</evidence>
<keyword evidence="9 16" id="KW-0227">DNA damage</keyword>
<dbReference type="Gene3D" id="1.10.1070.11">
    <property type="entry name" value="Phosphatidylinositol 3-/4-kinase, catalytic domain"/>
    <property type="match status" value="1"/>
</dbReference>
<evidence type="ECO:0000256" key="17">
    <source>
        <dbReference type="SAM" id="MobiDB-lite"/>
    </source>
</evidence>
<keyword evidence="10 16" id="KW-0418">Kinase</keyword>
<protein>
    <recommendedName>
        <fullName evidence="5 16">Serine/threonine-protein kinase Tel1</fullName>
        <ecNumber evidence="4 16">2.7.11.1</ecNumber>
    </recommendedName>
</protein>
<feature type="domain" description="FATC" evidence="20">
    <location>
        <begin position="2895"/>
        <end position="2927"/>
    </location>
</feature>
<evidence type="ECO:0000256" key="5">
    <source>
        <dbReference type="ARBA" id="ARBA00014619"/>
    </source>
</evidence>
<evidence type="ECO:0000313" key="22">
    <source>
        <dbReference type="Proteomes" id="UP000308549"/>
    </source>
</evidence>
<reference evidence="21 22" key="1">
    <citation type="submission" date="2017-03" db="EMBL/GenBank/DDBJ databases">
        <title>Genomes of endolithic fungi from Antarctica.</title>
        <authorList>
            <person name="Coleine C."/>
            <person name="Masonjones S."/>
            <person name="Stajich J.E."/>
        </authorList>
    </citation>
    <scope>NUCLEOTIDE SEQUENCE [LARGE SCALE GENOMIC DNA]</scope>
    <source>
        <strain evidence="21 22">CCFEE 6315</strain>
    </source>
</reference>
<dbReference type="SMART" id="SM00146">
    <property type="entry name" value="PI3Kc"/>
    <property type="match status" value="1"/>
</dbReference>
<evidence type="ECO:0000259" key="19">
    <source>
        <dbReference type="PROSITE" id="PS51189"/>
    </source>
</evidence>
<keyword evidence="16" id="KW-0779">Telomere</keyword>
<dbReference type="CDD" id="cd05171">
    <property type="entry name" value="PIKKc_ATM"/>
    <property type="match status" value="1"/>
</dbReference>
<dbReference type="InterPro" id="IPR036940">
    <property type="entry name" value="PI3/4_kinase_cat_sf"/>
</dbReference>
<evidence type="ECO:0000313" key="21">
    <source>
        <dbReference type="EMBL" id="TKA29164.1"/>
    </source>
</evidence>
<dbReference type="InterPro" id="IPR011009">
    <property type="entry name" value="Kinase-like_dom_sf"/>
</dbReference>
<dbReference type="GO" id="GO:0006281">
    <property type="term" value="P:DNA repair"/>
    <property type="evidence" value="ECO:0007669"/>
    <property type="project" value="InterPro"/>
</dbReference>
<comment type="catalytic activity">
    <reaction evidence="15">
        <text>L-seryl-[protein] + ATP = O-phospho-L-seryl-[protein] + ADP + H(+)</text>
        <dbReference type="Rhea" id="RHEA:17989"/>
        <dbReference type="Rhea" id="RHEA-COMP:9863"/>
        <dbReference type="Rhea" id="RHEA-COMP:11604"/>
        <dbReference type="ChEBI" id="CHEBI:15378"/>
        <dbReference type="ChEBI" id="CHEBI:29999"/>
        <dbReference type="ChEBI" id="CHEBI:30616"/>
        <dbReference type="ChEBI" id="CHEBI:83421"/>
        <dbReference type="ChEBI" id="CHEBI:456216"/>
        <dbReference type="EC" id="2.7.11.1"/>
    </reaction>
</comment>
<dbReference type="InterPro" id="IPR044107">
    <property type="entry name" value="PIKKc_ATM"/>
</dbReference>
<sequence length="2927" mass="325675">MGGEITLASALDQIKGRTISERNEGLDNLKQILRHNIQNSNIQALQDGSFHRIYESLFSIAVSEQSTWLTAKAAVSRSAADGRLASIASVLRYAVEGGVRSLKLKTLKALLDHITQMIMLSGGGLCAPLALDYAKCLRLAVSYQPHAEHLPPKEWGQVVSFCVESLKSIQNELSEEDVVPGASSTPVAGSMSYKSSRSQYKESNGSQGVRSLYKQVTEELLGSLSVLTVTPNAPLGLIAPKLLWALIDYLKVNPTAGTPQQEAFASINHVLAWSTTEDTTLTHKATINIVRLIRHLWPQKSSSLKHDMLITLLHLQPYIGHVMQREDAFTLRSELSSLLDVLRAEYGSRSQERDQLRVDDLSFDVSPTSPDTDGPEVVSVPIFSLQCADIDAEAKWTLVYMLAYFSSLMAAPATAQGSSDEDSEDISRRPRKRQRLSDVWSDTLALCATGPTSTRICALQTVTFFAQETGLVAKQIAQAVDSLSIVCGHDNASLASWALLALSSCASQCSATDTTLVARWNALWQIANRAISTGSTCRAACHLLRIIMELQLGAPESTLELIQSSTVSVDMNGPSILTDSAMSFLYDALRKTQQLLPGSVNSLSEGITGWLVRKFLPSKFEDRTLATKQHTHRPQNFLNLLTACLDHDVRHDERTDFPIWDKVAQAWLGCLSQRDLVSYLLLSPERIDVTNKKLFTRLNRAYSGTFAGRAPCESIVLAYIIPELRRTVEVWNRWRYERPQGISTDMLRSLCQSCCVATCLAQCHTFRDQRKQDQAKKAASDLVDSIAVFAGTSSCTQEKLDVILLTFAQLCTGPLSDHRNQRSSVRKCEELLFQKLHAVLTVRKEKGLNSGVMDDDGMDLDDGYDSQDSRHGKLGGALHEPRSIQSAAFSRTAAISNIEIYAAAMSALNDMQQDGDKLTSASNVFANYIETCSEITICFGSKTLSFLPKLGLILQPDDAYRVMEYCIANFLESYPYERCETAMSSAMDVMSSLMSSWTDTPNLRSRGLGIDMYEWYLQVLSAKRLSINLQKRFATLLLRLCLIDADYPREEQVQSARTSLFQLLQHGSIQAQHHLSGQIPELFGLYILSRHEDVFDDLQASISAEVDWVEGIAMRLHVLGGLASSWHTLLRTCVFYIFETAGRLKEIAAGYAVRCIRSVTESLGFDSAQKLFQLFAPQLLYTWLDGGNTLSSLPFSVFQYSSLEELLERNQVEITAQLFMRGKEDGLHLLTKGLKLSAKDLALRAFPKTLAYTISWDAATKPEKAGEVTSEGRLRSVLGGKQEISSLARKYFPTIMGLFFLSTQPDDAQDLWVTKKDEYKSAAKALSAMKSYSSSTRTLTVSQQPSLKPRYLSDQIGRLCRRAGSDPLAPWNAATFSLAVRMHLDAINDALGPLHKCLMLRKIRILISLSGDVALSGFPLELLLHSLSPFLVDSECADDALGMLQYLLQQGMPYLKQEGIAFAHGTILVMILLMQKHAVAKQESTTQESQYRITVQKMAAFRDWLVAYLQECPPLTSRRHATTSSLIVQALSGLQMPGNGRKDTPESSLLLLLLEQQRQSSALIPRQHSKEALRLLSKDFEMPASVADDCLGSDRASVSYADSIWHFLSTSTVDFGFLTWSAAMLGRAYASTGNRPRIQEVEELGAQRRRGLSREGVYDSQYEIAQRLAGMVGMPNRHQAGLADWTLRNILYIFNNDAEQAIAFEQMLPPLLASAFTEGAFGYETLASSETMSTPIDRNELRHVLRLDQAIGDEEWLRTLAISLCRWGEHSAILPALPVILRSVSGLPAQLLPAIIHILLVEEIDKELTIRVFLSSCMASHFKADAAAPKSRQRFLLDVLLYLRTQPFPGEATPVDRLQWLDVDLLLAAEAANRCEMPTAALFLAESIAPTPSSNRRTSSRVSLSQLTPIEIPDDLLLSIFKQVEEPDAYYGVQQKASLDAVLGKFDYEQDGFKSLMFRSAQMDSAMRLAHRPTGLGSTGLMHSLSALNLHSLEYALLSASNGNAPRSSHETLETARRLQQWDVASPEVPSGSESIFSAMQELSRNSERAFVGASLKALIGRHVEAQLKRSQCAFPTLDWCSTLAALTEIKDTLDSSTDQVIRSCWQTMLSRGDWMREKSFDQCSVIATNRATLFSVLAQNGKLLQSMHISPRVSKILEVEALLQTSRLAREHGVLQEALSASTQVSQLASRYNDAGLKINAATDFETAMVLWGAGEATASVQILRHLSSRPTHESDDVKVGHAGVLAELARQLAHARMEKPEEILETCLKPAVKSLGSRGEGSEAGKVFHEYATFCDQQLQNPGSVEDYNRIASVRQKRHDEIRELQSLHRKKAGHQRDEVKQSLSKAQQWFELDDEEYQRLKRSRDAYVQLSLQNYLRALRASDDHNIDVLRFFALWLENSESQAANEVVQKHLPSVPSWKFVVLNNQLMSRLEGEQTGFQDCLKHLVTRMCAEHPFHCLHHLFAAARTPVNTGDLAANSRCRAAKAISNTLLTSQQSKSVTRHTFDADRMYDVFARSEPDTSKSKMAYKEFPPAVKMTSQIQGQKVPPATISLALRPDGNYQNVPIVVKWESTMLVMGGLSHPKVLTAQASDGTRHKQLFKYNDDLRQDAIMEQVFEEVSKMLRHHKQARQRNLHVRTYKVIPLAAKSGILEWVQNTIPIGNWLGPAHQRYYPGSMQASKASAAIRSAQSLGNDARVKEFRRVCDQLPPVLRHFFFEKFTDPDEWFERRTAYTRTTATISILGYVLGLGDRHCQNILLDEKSGEAVHIDLGVAFEAGRVLPVPETVPFRLSRDIVDGMGVSKTEGVFRRCCEFTMEALREDKDSIMTLLNVLRYDPLYNWSLSPLRAKRMQDAHETGRNAGADGDEPSSKRKEQEAGEADRALATVEKKLSKTLSTAATVNELIQQATDERNLALLFAGWSAYY</sequence>
<keyword evidence="16" id="KW-0158">Chromosome</keyword>
<comment type="similarity">
    <text evidence="2 16">Belongs to the PI3/PI4-kinase family. ATM subfamily.</text>
</comment>
<keyword evidence="11 16" id="KW-0067">ATP-binding</keyword>
<dbReference type="Pfam" id="PF11640">
    <property type="entry name" value="TAN"/>
    <property type="match status" value="1"/>
</dbReference>
<dbReference type="GO" id="GO:0000781">
    <property type="term" value="C:chromosome, telomeric region"/>
    <property type="evidence" value="ECO:0007669"/>
    <property type="project" value="UniProtKB-SubCell"/>
</dbReference>
<dbReference type="PROSITE" id="PS51190">
    <property type="entry name" value="FATC"/>
    <property type="match status" value="1"/>
</dbReference>
<evidence type="ECO:0000256" key="8">
    <source>
        <dbReference type="ARBA" id="ARBA00022741"/>
    </source>
</evidence>
<keyword evidence="7 16" id="KW-0808">Transferase</keyword>
<feature type="compositionally biased region" description="Basic and acidic residues" evidence="17">
    <location>
        <begin position="2870"/>
        <end position="2884"/>
    </location>
</feature>
<evidence type="ECO:0000256" key="14">
    <source>
        <dbReference type="ARBA" id="ARBA00047899"/>
    </source>
</evidence>
<accession>A0A4U0U306</accession>
<keyword evidence="16" id="KW-0156">Chromatin regulator</keyword>
<evidence type="ECO:0000256" key="6">
    <source>
        <dbReference type="ARBA" id="ARBA00022527"/>
    </source>
</evidence>
<dbReference type="InterPro" id="IPR016024">
    <property type="entry name" value="ARM-type_fold"/>
</dbReference>
<comment type="catalytic activity">
    <reaction evidence="14 16">
        <text>L-threonyl-[protein] + ATP = O-phospho-L-threonyl-[protein] + ADP + H(+)</text>
        <dbReference type="Rhea" id="RHEA:46608"/>
        <dbReference type="Rhea" id="RHEA-COMP:11060"/>
        <dbReference type="Rhea" id="RHEA-COMP:11605"/>
        <dbReference type="ChEBI" id="CHEBI:15378"/>
        <dbReference type="ChEBI" id="CHEBI:30013"/>
        <dbReference type="ChEBI" id="CHEBI:30616"/>
        <dbReference type="ChEBI" id="CHEBI:61977"/>
        <dbReference type="ChEBI" id="CHEBI:456216"/>
        <dbReference type="EC" id="2.7.11.1"/>
    </reaction>
</comment>
<dbReference type="GO" id="GO:0006325">
    <property type="term" value="P:chromatin organization"/>
    <property type="evidence" value="ECO:0007669"/>
    <property type="project" value="UniProtKB-KW"/>
</dbReference>
<dbReference type="GO" id="GO:0106310">
    <property type="term" value="F:protein serine kinase activity"/>
    <property type="evidence" value="ECO:0007669"/>
    <property type="project" value="RHEA"/>
</dbReference>
<dbReference type="InterPro" id="IPR014009">
    <property type="entry name" value="PIK_FAT"/>
</dbReference>
<evidence type="ECO:0000259" key="18">
    <source>
        <dbReference type="PROSITE" id="PS50290"/>
    </source>
</evidence>
<dbReference type="SMART" id="SM01342">
    <property type="entry name" value="TAN"/>
    <property type="match status" value="1"/>
</dbReference>
<dbReference type="EMBL" id="NAJL01000015">
    <property type="protein sequence ID" value="TKA29164.1"/>
    <property type="molecule type" value="Genomic_DNA"/>
</dbReference>
<proteinExistence type="inferred from homology"/>
<dbReference type="PROSITE" id="PS51189">
    <property type="entry name" value="FAT"/>
    <property type="match status" value="1"/>
</dbReference>
<evidence type="ECO:0000256" key="11">
    <source>
        <dbReference type="ARBA" id="ARBA00022840"/>
    </source>
</evidence>
<dbReference type="InterPro" id="IPR038980">
    <property type="entry name" value="ATM_plant"/>
</dbReference>
<dbReference type="InterPro" id="IPR018936">
    <property type="entry name" value="PI3/4_kinase_CS"/>
</dbReference>